<name>Q5JGS1_THEKO</name>
<proteinExistence type="predicted"/>
<gene>
    <name evidence="1" type="ordered locus">TK1303</name>
</gene>
<dbReference type="Proteomes" id="UP000000536">
    <property type="component" value="Chromosome"/>
</dbReference>
<protein>
    <submittedName>
        <fullName evidence="1">Uncharacterized protein</fullName>
    </submittedName>
</protein>
<dbReference type="KEGG" id="tko:TK1303"/>
<dbReference type="PATRIC" id="fig|69014.16.peg.1275"/>
<keyword evidence="2" id="KW-1185">Reference proteome</keyword>
<organism evidence="1 2">
    <name type="scientific">Thermococcus kodakarensis (strain ATCC BAA-918 / JCM 12380 / KOD1)</name>
    <name type="common">Pyrococcus kodakaraensis (strain KOD1)</name>
    <dbReference type="NCBI Taxonomy" id="69014"/>
    <lineage>
        <taxon>Archaea</taxon>
        <taxon>Methanobacteriati</taxon>
        <taxon>Methanobacteriota</taxon>
        <taxon>Thermococci</taxon>
        <taxon>Thermococcales</taxon>
        <taxon>Thermococcaceae</taxon>
        <taxon>Thermococcus</taxon>
    </lineage>
</organism>
<evidence type="ECO:0000313" key="2">
    <source>
        <dbReference type="Proteomes" id="UP000000536"/>
    </source>
</evidence>
<dbReference type="EnsemblBacteria" id="BAD85492">
    <property type="protein sequence ID" value="BAD85492"/>
    <property type="gene ID" value="TK1303"/>
</dbReference>
<reference evidence="1 2" key="1">
    <citation type="journal article" date="2005" name="Genome Res.">
        <title>Complete genome sequence of the hyperthermophilic archaeon Thermococcus kodakaraensis KOD1 and comparison with Pyrococcus genomes.</title>
        <authorList>
            <person name="Fukui T."/>
            <person name="Atomi H."/>
            <person name="Kanai T."/>
            <person name="Matsumi R."/>
            <person name="Fujiwara S."/>
            <person name="Imanaka T."/>
        </authorList>
    </citation>
    <scope>NUCLEOTIDE SEQUENCE [LARGE SCALE GENOMIC DNA]</scope>
    <source>
        <strain evidence="2">ATCC BAA-918 / JCM 12380 / KOD1</strain>
    </source>
</reference>
<dbReference type="HOGENOM" id="CLU_2802468_0_0_2"/>
<accession>Q5JGS1</accession>
<dbReference type="EMBL" id="AP006878">
    <property type="protein sequence ID" value="BAD85492.1"/>
    <property type="molecule type" value="Genomic_DNA"/>
</dbReference>
<dbReference type="AlphaFoldDB" id="Q5JGS1"/>
<dbReference type="InParanoid" id="Q5JGS1"/>
<evidence type="ECO:0000313" key="1">
    <source>
        <dbReference type="EMBL" id="BAD85492.1"/>
    </source>
</evidence>
<sequence length="67" mass="7914">MERRQLRCSLCGGTDFQVEGSFHVYNSIEEVETFLGVMEELVKELRGTKMMQRKETKAVMPRLHYFL</sequence>